<dbReference type="EMBL" id="GBRH01274524">
    <property type="protein sequence ID" value="JAD23371.1"/>
    <property type="molecule type" value="Transcribed_RNA"/>
</dbReference>
<proteinExistence type="predicted"/>
<organism evidence="1">
    <name type="scientific">Arundo donax</name>
    <name type="common">Giant reed</name>
    <name type="synonym">Donax arundinaceus</name>
    <dbReference type="NCBI Taxonomy" id="35708"/>
    <lineage>
        <taxon>Eukaryota</taxon>
        <taxon>Viridiplantae</taxon>
        <taxon>Streptophyta</taxon>
        <taxon>Embryophyta</taxon>
        <taxon>Tracheophyta</taxon>
        <taxon>Spermatophyta</taxon>
        <taxon>Magnoliopsida</taxon>
        <taxon>Liliopsida</taxon>
        <taxon>Poales</taxon>
        <taxon>Poaceae</taxon>
        <taxon>PACMAD clade</taxon>
        <taxon>Arundinoideae</taxon>
        <taxon>Arundineae</taxon>
        <taxon>Arundo</taxon>
    </lineage>
</organism>
<reference evidence="1" key="1">
    <citation type="submission" date="2014-09" db="EMBL/GenBank/DDBJ databases">
        <authorList>
            <person name="Magalhaes I.L.F."/>
            <person name="Oliveira U."/>
            <person name="Santos F.R."/>
            <person name="Vidigal T.H.D.A."/>
            <person name="Brescovit A.D."/>
            <person name="Santos A.J."/>
        </authorList>
    </citation>
    <scope>NUCLEOTIDE SEQUENCE</scope>
    <source>
        <tissue evidence="1">Shoot tissue taken approximately 20 cm above the soil surface</tissue>
    </source>
</reference>
<accession>A0A0A8YBL8</accession>
<protein>
    <submittedName>
        <fullName evidence="1">Uncharacterized protein</fullName>
    </submittedName>
</protein>
<reference evidence="1" key="2">
    <citation type="journal article" date="2015" name="Data Brief">
        <title>Shoot transcriptome of the giant reed, Arundo donax.</title>
        <authorList>
            <person name="Barrero R.A."/>
            <person name="Guerrero F.D."/>
            <person name="Moolhuijzen P."/>
            <person name="Goolsby J.A."/>
            <person name="Tidwell J."/>
            <person name="Bellgard S.E."/>
            <person name="Bellgard M.I."/>
        </authorList>
    </citation>
    <scope>NUCLEOTIDE SEQUENCE</scope>
    <source>
        <tissue evidence="1">Shoot tissue taken approximately 20 cm above the soil surface</tissue>
    </source>
</reference>
<dbReference type="AlphaFoldDB" id="A0A0A8YBL8"/>
<name>A0A0A8YBL8_ARUDO</name>
<evidence type="ECO:0000313" key="1">
    <source>
        <dbReference type="EMBL" id="JAD23371.1"/>
    </source>
</evidence>
<sequence>MEAPPGVDVERSPPCQALSICGRQR</sequence>